<proteinExistence type="predicted"/>
<dbReference type="Pfam" id="PF01565">
    <property type="entry name" value="FAD_binding_4"/>
    <property type="match status" value="1"/>
</dbReference>
<dbReference type="AlphaFoldDB" id="A0A4Y9ZQF5"/>
<dbReference type="PROSITE" id="PS51387">
    <property type="entry name" value="FAD_PCMH"/>
    <property type="match status" value="1"/>
</dbReference>
<dbReference type="GO" id="GO:0071949">
    <property type="term" value="F:FAD binding"/>
    <property type="evidence" value="ECO:0007669"/>
    <property type="project" value="InterPro"/>
</dbReference>
<dbReference type="InterPro" id="IPR016169">
    <property type="entry name" value="FAD-bd_PCMH_sub2"/>
</dbReference>
<dbReference type="InterPro" id="IPR036318">
    <property type="entry name" value="FAD-bd_PCMH-like_sf"/>
</dbReference>
<dbReference type="EMBL" id="SFCI01001253">
    <property type="protein sequence ID" value="TFY76287.1"/>
    <property type="molecule type" value="Genomic_DNA"/>
</dbReference>
<keyword evidence="3" id="KW-1185">Reference proteome</keyword>
<dbReference type="GO" id="GO:0005739">
    <property type="term" value="C:mitochondrion"/>
    <property type="evidence" value="ECO:0007669"/>
    <property type="project" value="TreeGrafter"/>
</dbReference>
<dbReference type="InterPro" id="IPR016167">
    <property type="entry name" value="FAD-bd_PCMH_sub1"/>
</dbReference>
<comment type="caution">
    <text evidence="2">The sequence shown here is derived from an EMBL/GenBank/DDBJ whole genome shotgun (WGS) entry which is preliminary data.</text>
</comment>
<dbReference type="GO" id="GO:0003885">
    <property type="term" value="F:D-arabinono-1,4-lactone oxidase activity"/>
    <property type="evidence" value="ECO:0007669"/>
    <property type="project" value="TreeGrafter"/>
</dbReference>
<evidence type="ECO:0000313" key="2">
    <source>
        <dbReference type="EMBL" id="TFY76287.1"/>
    </source>
</evidence>
<dbReference type="Proteomes" id="UP000298061">
    <property type="component" value="Unassembled WGS sequence"/>
</dbReference>
<dbReference type="Gene3D" id="3.30.43.10">
    <property type="entry name" value="Uridine Diphospho-n-acetylenolpyruvylglucosamine Reductase, domain 2"/>
    <property type="match status" value="1"/>
</dbReference>
<dbReference type="STRING" id="135208.A0A4Y9ZQF5"/>
<feature type="domain" description="FAD-binding PCMH-type" evidence="1">
    <location>
        <begin position="41"/>
        <end position="148"/>
    </location>
</feature>
<protein>
    <recommendedName>
        <fullName evidence="1">FAD-binding PCMH-type domain-containing protein</fullName>
    </recommendedName>
</protein>
<dbReference type="InterPro" id="IPR010031">
    <property type="entry name" value="FAD_lactone_oxidase-like"/>
</dbReference>
<name>A0A4Y9ZQF5_9AGAM</name>
<dbReference type="OrthoDB" id="610608at2759"/>
<dbReference type="SUPFAM" id="SSF56176">
    <property type="entry name" value="FAD-binding/transporter-associated domain-like"/>
    <property type="match status" value="1"/>
</dbReference>
<evidence type="ECO:0000313" key="3">
    <source>
        <dbReference type="Proteomes" id="UP000298061"/>
    </source>
</evidence>
<gene>
    <name evidence="2" type="ORF">EWM64_g7724</name>
</gene>
<organism evidence="2 3">
    <name type="scientific">Hericium alpestre</name>
    <dbReference type="NCBI Taxonomy" id="135208"/>
    <lineage>
        <taxon>Eukaryota</taxon>
        <taxon>Fungi</taxon>
        <taxon>Dikarya</taxon>
        <taxon>Basidiomycota</taxon>
        <taxon>Agaricomycotina</taxon>
        <taxon>Agaricomycetes</taxon>
        <taxon>Russulales</taxon>
        <taxon>Hericiaceae</taxon>
        <taxon>Hericium</taxon>
    </lineage>
</organism>
<dbReference type="PANTHER" id="PTHR43762:SF1">
    <property type="entry name" value="D-ARABINONO-1,4-LACTONE OXIDASE"/>
    <property type="match status" value="1"/>
</dbReference>
<sequence length="148" mass="15984">MARLQPPLRDIPTGQLYTLLQPTTVPATSRAALFENWGETFRCRPLSVFEPTSEYECELILELARREGKTVRAVGVGHSPSDLACTTGYMVRMGRMDSIIELNPEKRCVTAQGGIILATLAAALDDAGLAMINVGSISEQTLAGMVTT</sequence>
<reference evidence="2 3" key="1">
    <citation type="submission" date="2019-02" db="EMBL/GenBank/DDBJ databases">
        <title>Genome sequencing of the rare red list fungi Hericium alpestre (H. flagellum).</title>
        <authorList>
            <person name="Buettner E."/>
            <person name="Kellner H."/>
        </authorList>
    </citation>
    <scope>NUCLEOTIDE SEQUENCE [LARGE SCALE GENOMIC DNA]</scope>
    <source>
        <strain evidence="2 3">DSM 108284</strain>
    </source>
</reference>
<dbReference type="Gene3D" id="3.30.465.10">
    <property type="match status" value="1"/>
</dbReference>
<dbReference type="PANTHER" id="PTHR43762">
    <property type="entry name" value="L-GULONOLACTONE OXIDASE"/>
    <property type="match status" value="1"/>
</dbReference>
<dbReference type="InterPro" id="IPR016166">
    <property type="entry name" value="FAD-bd_PCMH"/>
</dbReference>
<feature type="non-terminal residue" evidence="2">
    <location>
        <position position="148"/>
    </location>
</feature>
<evidence type="ECO:0000259" key="1">
    <source>
        <dbReference type="PROSITE" id="PS51387"/>
    </source>
</evidence>
<dbReference type="InterPro" id="IPR006094">
    <property type="entry name" value="Oxid_FAD_bind_N"/>
</dbReference>
<accession>A0A4Y9ZQF5</accession>